<feature type="transmembrane region" description="Helical" evidence="1">
    <location>
        <begin position="7"/>
        <end position="25"/>
    </location>
</feature>
<keyword evidence="1" id="KW-0812">Transmembrane</keyword>
<dbReference type="AlphaFoldDB" id="A0AAU8DQ01"/>
<evidence type="ECO:0000256" key="1">
    <source>
        <dbReference type="SAM" id="Phobius"/>
    </source>
</evidence>
<protein>
    <recommendedName>
        <fullName evidence="3">DUF4175 domain-containing protein</fullName>
    </recommendedName>
</protein>
<sequence length="65" mass="7011">MDKILKVAGIVVVAWIALGLLGLIFKFLVGAVFWVGLIAGGIWLFSAVTGRSRRAMGAERHSTLR</sequence>
<organism evidence="2">
    <name type="scientific">Nakamurella sp. A5-74</name>
    <dbReference type="NCBI Taxonomy" id="3158264"/>
    <lineage>
        <taxon>Bacteria</taxon>
        <taxon>Bacillati</taxon>
        <taxon>Actinomycetota</taxon>
        <taxon>Actinomycetes</taxon>
        <taxon>Nakamurellales</taxon>
        <taxon>Nakamurellaceae</taxon>
        <taxon>Nakamurella</taxon>
    </lineage>
</organism>
<feature type="transmembrane region" description="Helical" evidence="1">
    <location>
        <begin position="31"/>
        <end position="50"/>
    </location>
</feature>
<gene>
    <name evidence="2" type="ORF">ABLG96_19175</name>
</gene>
<keyword evidence="1" id="KW-1133">Transmembrane helix</keyword>
<keyword evidence="1" id="KW-0472">Membrane</keyword>
<evidence type="ECO:0000313" key="2">
    <source>
        <dbReference type="EMBL" id="XCG63297.1"/>
    </source>
</evidence>
<dbReference type="EMBL" id="CP159218">
    <property type="protein sequence ID" value="XCG63297.1"/>
    <property type="molecule type" value="Genomic_DNA"/>
</dbReference>
<name>A0AAU8DQ01_9ACTN</name>
<dbReference type="RefSeq" id="WP_353648912.1">
    <property type="nucleotide sequence ID" value="NZ_CP159218.1"/>
</dbReference>
<accession>A0AAU8DQ01</accession>
<evidence type="ECO:0008006" key="3">
    <source>
        <dbReference type="Google" id="ProtNLM"/>
    </source>
</evidence>
<reference evidence="2" key="1">
    <citation type="submission" date="2024-05" db="EMBL/GenBank/DDBJ databases">
        <authorList>
            <person name="Cai S.Y."/>
            <person name="Jin L.M."/>
            <person name="Li H.R."/>
        </authorList>
    </citation>
    <scope>NUCLEOTIDE SEQUENCE</scope>
    <source>
        <strain evidence="2">A5-74</strain>
    </source>
</reference>
<proteinExistence type="predicted"/>